<dbReference type="EMBL" id="BARV01006360">
    <property type="protein sequence ID" value="GAI11794.1"/>
    <property type="molecule type" value="Genomic_DNA"/>
</dbReference>
<proteinExistence type="predicted"/>
<organism evidence="1">
    <name type="scientific">marine sediment metagenome</name>
    <dbReference type="NCBI Taxonomy" id="412755"/>
    <lineage>
        <taxon>unclassified sequences</taxon>
        <taxon>metagenomes</taxon>
        <taxon>ecological metagenomes</taxon>
    </lineage>
</organism>
<gene>
    <name evidence="1" type="ORF">S06H3_13030</name>
</gene>
<reference evidence="1" key="1">
    <citation type="journal article" date="2014" name="Front. Microbiol.">
        <title>High frequency of phylogenetically diverse reductive dehalogenase-homologous genes in deep subseafloor sedimentary metagenomes.</title>
        <authorList>
            <person name="Kawai M."/>
            <person name="Futagami T."/>
            <person name="Toyoda A."/>
            <person name="Takaki Y."/>
            <person name="Nishi S."/>
            <person name="Hori S."/>
            <person name="Arai W."/>
            <person name="Tsubouchi T."/>
            <person name="Morono Y."/>
            <person name="Uchiyama I."/>
            <person name="Ito T."/>
            <person name="Fujiyama A."/>
            <person name="Inagaki F."/>
            <person name="Takami H."/>
        </authorList>
    </citation>
    <scope>NUCLEOTIDE SEQUENCE</scope>
    <source>
        <strain evidence="1">Expedition CK06-06</strain>
    </source>
</reference>
<dbReference type="AlphaFoldDB" id="X1MZJ8"/>
<feature type="non-terminal residue" evidence="1">
    <location>
        <position position="1"/>
    </location>
</feature>
<protein>
    <submittedName>
        <fullName evidence="1">Uncharacterized protein</fullName>
    </submittedName>
</protein>
<sequence>KKKQDDKSIEMFADSVMERVTNAVIKEVEKVLRKEFKDGTLKHNHVVSHEYYMELKLKEVKHNLLKR</sequence>
<name>X1MZJ8_9ZZZZ</name>
<accession>X1MZJ8</accession>
<comment type="caution">
    <text evidence="1">The sequence shown here is derived from an EMBL/GenBank/DDBJ whole genome shotgun (WGS) entry which is preliminary data.</text>
</comment>
<evidence type="ECO:0000313" key="1">
    <source>
        <dbReference type="EMBL" id="GAI11794.1"/>
    </source>
</evidence>